<dbReference type="Pfam" id="PF21835">
    <property type="entry name" value="YIEGIA_cap"/>
    <property type="match status" value="1"/>
</dbReference>
<gene>
    <name evidence="1" type="ORF">JOC73_001081</name>
</gene>
<dbReference type="InterPro" id="IPR054055">
    <property type="entry name" value="YpzH"/>
</dbReference>
<evidence type="ECO:0000313" key="1">
    <source>
        <dbReference type="EMBL" id="MBM7614569.1"/>
    </source>
</evidence>
<protein>
    <submittedName>
        <fullName evidence="1">Uncharacterized protein</fullName>
    </submittedName>
</protein>
<organism evidence="1 2">
    <name type="scientific">Alkaliphilus hydrothermalis</name>
    <dbReference type="NCBI Taxonomy" id="1482730"/>
    <lineage>
        <taxon>Bacteria</taxon>
        <taxon>Bacillati</taxon>
        <taxon>Bacillota</taxon>
        <taxon>Clostridia</taxon>
        <taxon>Peptostreptococcales</taxon>
        <taxon>Natronincolaceae</taxon>
        <taxon>Alkaliphilus</taxon>
    </lineage>
</organism>
<reference evidence="1 2" key="1">
    <citation type="submission" date="2021-01" db="EMBL/GenBank/DDBJ databases">
        <title>Genomic Encyclopedia of Type Strains, Phase IV (KMG-IV): sequencing the most valuable type-strain genomes for metagenomic binning, comparative biology and taxonomic classification.</title>
        <authorList>
            <person name="Goeker M."/>
        </authorList>
    </citation>
    <scope>NUCLEOTIDE SEQUENCE [LARGE SCALE GENOMIC DNA]</scope>
    <source>
        <strain evidence="1 2">DSM 25890</strain>
    </source>
</reference>
<dbReference type="EMBL" id="JAFBEE010000005">
    <property type="protein sequence ID" value="MBM7614569.1"/>
    <property type="molecule type" value="Genomic_DNA"/>
</dbReference>
<dbReference type="Proteomes" id="UP001314796">
    <property type="component" value="Unassembled WGS sequence"/>
</dbReference>
<proteinExistence type="predicted"/>
<name>A0ABS2NNT4_9FIRM</name>
<comment type="caution">
    <text evidence="1">The sequence shown here is derived from an EMBL/GenBank/DDBJ whole genome shotgun (WGS) entry which is preliminary data.</text>
</comment>
<accession>A0ABS2NNT4</accession>
<dbReference type="RefSeq" id="WP_204400922.1">
    <property type="nucleotide sequence ID" value="NZ_JAFBEE010000005.1"/>
</dbReference>
<keyword evidence="2" id="KW-1185">Reference proteome</keyword>
<sequence length="64" mass="7174">MEFGITDLIIAVVTTNKDMVSSSMTPVFYAEDDEHKERLALLISKTTMGMVHDLESGTYIIVKH</sequence>
<evidence type="ECO:0000313" key="2">
    <source>
        <dbReference type="Proteomes" id="UP001314796"/>
    </source>
</evidence>